<dbReference type="EMBL" id="JAMZFV010000001">
    <property type="protein sequence ID" value="MCP1109024.1"/>
    <property type="molecule type" value="Genomic_DNA"/>
</dbReference>
<dbReference type="SMART" id="SM00729">
    <property type="entry name" value="Elp3"/>
    <property type="match status" value="1"/>
</dbReference>
<keyword evidence="9" id="KW-1185">Reference proteome</keyword>
<evidence type="ECO:0000256" key="5">
    <source>
        <dbReference type="ARBA" id="ARBA00023004"/>
    </source>
</evidence>
<evidence type="ECO:0000256" key="3">
    <source>
        <dbReference type="ARBA" id="ARBA00022691"/>
    </source>
</evidence>
<dbReference type="InterPro" id="IPR006638">
    <property type="entry name" value="Elp3/MiaA/NifB-like_rSAM"/>
</dbReference>
<dbReference type="Gene3D" id="3.20.20.70">
    <property type="entry name" value="Aldolase class I"/>
    <property type="match status" value="1"/>
</dbReference>
<dbReference type="PROSITE" id="PS51918">
    <property type="entry name" value="RADICAL_SAM"/>
    <property type="match status" value="1"/>
</dbReference>
<dbReference type="InterPro" id="IPR034457">
    <property type="entry name" value="Organic_radical-activating"/>
</dbReference>
<comment type="cofactor">
    <cofactor evidence="1">
        <name>[4Fe-4S] cluster</name>
        <dbReference type="ChEBI" id="CHEBI:49883"/>
    </cofactor>
</comment>
<dbReference type="Pfam" id="PF04055">
    <property type="entry name" value="Radical_SAM"/>
    <property type="match status" value="1"/>
</dbReference>
<evidence type="ECO:0000256" key="6">
    <source>
        <dbReference type="ARBA" id="ARBA00023014"/>
    </source>
</evidence>
<evidence type="ECO:0000313" key="8">
    <source>
        <dbReference type="EMBL" id="MCP1109024.1"/>
    </source>
</evidence>
<dbReference type="InterPro" id="IPR007197">
    <property type="entry name" value="rSAM"/>
</dbReference>
<keyword evidence="4" id="KW-0479">Metal-binding</keyword>
<evidence type="ECO:0000256" key="4">
    <source>
        <dbReference type="ARBA" id="ARBA00022723"/>
    </source>
</evidence>
<proteinExistence type="predicted"/>
<feature type="domain" description="Radical SAM core" evidence="7">
    <location>
        <begin position="14"/>
        <end position="238"/>
    </location>
</feature>
<reference evidence="8 9" key="1">
    <citation type="journal article" date="2022" name="Genome Biol. Evol.">
        <title>Host diet, physiology and behaviors set the stage for Lachnospiraceae cladogenesis.</title>
        <authorList>
            <person name="Vera-Ponce De Leon A."/>
            <person name="Schneider M."/>
            <person name="Jahnes B.C."/>
            <person name="Sadowski V."/>
            <person name="Camuy-Velez L.A."/>
            <person name="Duan J."/>
            <person name="Sabree Z.L."/>
        </authorList>
    </citation>
    <scope>NUCLEOTIDE SEQUENCE [LARGE SCALE GENOMIC DNA]</scope>
    <source>
        <strain evidence="8 9">PAL227</strain>
    </source>
</reference>
<protein>
    <submittedName>
        <fullName evidence="8">Radical SAM protein</fullName>
    </submittedName>
</protein>
<dbReference type="SFLD" id="SFLDG01066">
    <property type="entry name" value="organic_radical-activating_enz"/>
    <property type="match status" value="1"/>
</dbReference>
<keyword evidence="5" id="KW-0408">Iron</keyword>
<dbReference type="SFLD" id="SFLDS00029">
    <property type="entry name" value="Radical_SAM"/>
    <property type="match status" value="1"/>
</dbReference>
<sequence length="242" mass="27425">MNILYFQKGFNYSQDGPGNRLVYHLQGCNMRCPWCANPEGLALSSREAISVTVSDLIQEIVSSKLMFFDGGGVTFTGGEATLQFTSLQAILKELKKLGIDTCIETNGASPNLLELAPFIDHLIIDLKHYDEEKHRQAVGIGNERIKENLGALADSGKEILIRTPLIHGFNDEREDIEGFLAFYQTLPLEKLQFELLSFHEYGKDKWAKLGLVYQMVDGYIKPEIKQEYERKYRESGLQVVRT</sequence>
<dbReference type="InterPro" id="IPR058240">
    <property type="entry name" value="rSAM_sf"/>
</dbReference>
<dbReference type="SUPFAM" id="SSF102114">
    <property type="entry name" value="Radical SAM enzymes"/>
    <property type="match status" value="1"/>
</dbReference>
<evidence type="ECO:0000313" key="9">
    <source>
        <dbReference type="Proteomes" id="UP001523565"/>
    </source>
</evidence>
<comment type="caution">
    <text evidence="8">The sequence shown here is derived from an EMBL/GenBank/DDBJ whole genome shotgun (WGS) entry which is preliminary data.</text>
</comment>
<evidence type="ECO:0000256" key="1">
    <source>
        <dbReference type="ARBA" id="ARBA00001966"/>
    </source>
</evidence>
<dbReference type="CDD" id="cd01335">
    <property type="entry name" value="Radical_SAM"/>
    <property type="match status" value="1"/>
</dbReference>
<gene>
    <name evidence="8" type="ORF">NK118_02045</name>
</gene>
<dbReference type="InterPro" id="IPR013785">
    <property type="entry name" value="Aldolase_TIM"/>
</dbReference>
<dbReference type="Proteomes" id="UP001523565">
    <property type="component" value="Unassembled WGS sequence"/>
</dbReference>
<evidence type="ECO:0000256" key="2">
    <source>
        <dbReference type="ARBA" id="ARBA00022485"/>
    </source>
</evidence>
<organism evidence="8 9">
    <name type="scientific">Ohessyouella blattaphilus</name>
    <dbReference type="NCBI Taxonomy" id="2949333"/>
    <lineage>
        <taxon>Bacteria</taxon>
        <taxon>Bacillati</taxon>
        <taxon>Bacillota</taxon>
        <taxon>Clostridia</taxon>
        <taxon>Lachnospirales</taxon>
        <taxon>Lachnospiraceae</taxon>
        <taxon>Ohessyouella</taxon>
    </lineage>
</organism>
<dbReference type="PANTHER" id="PTHR30352">
    <property type="entry name" value="PYRUVATE FORMATE-LYASE-ACTIVATING ENZYME"/>
    <property type="match status" value="1"/>
</dbReference>
<name>A0ABT1EEV7_9FIRM</name>
<keyword evidence="3" id="KW-0949">S-adenosyl-L-methionine</keyword>
<dbReference type="RefSeq" id="WP_262067924.1">
    <property type="nucleotide sequence ID" value="NZ_JAMXOC010000001.1"/>
</dbReference>
<accession>A0ABT1EEV7</accession>
<dbReference type="PANTHER" id="PTHR30352:SF4">
    <property type="entry name" value="PYRUVATE FORMATE-LYASE 2-ACTIVATING ENZYME"/>
    <property type="match status" value="1"/>
</dbReference>
<keyword evidence="2" id="KW-0004">4Fe-4S</keyword>
<evidence type="ECO:0000259" key="7">
    <source>
        <dbReference type="PROSITE" id="PS51918"/>
    </source>
</evidence>
<keyword evidence="6" id="KW-0411">Iron-sulfur</keyword>